<name>A0A176YGL1_9BRAD</name>
<proteinExistence type="predicted"/>
<feature type="region of interest" description="Disordered" evidence="1">
    <location>
        <begin position="45"/>
        <end position="115"/>
    </location>
</feature>
<evidence type="ECO:0000256" key="1">
    <source>
        <dbReference type="SAM" id="MobiDB-lite"/>
    </source>
</evidence>
<dbReference type="EMBL" id="LUUB01000080">
    <property type="protein sequence ID" value="OAF05329.1"/>
    <property type="molecule type" value="Genomic_DNA"/>
</dbReference>
<dbReference type="AlphaFoldDB" id="A0A176YGL1"/>
<dbReference type="InterPro" id="IPR006311">
    <property type="entry name" value="TAT_signal"/>
</dbReference>
<sequence>MTGNPDKRRLRRDLLIASALFAAGAVVSGLSLAQIRAEYRMQTAQATGPLQGKPSDDQSKTPAQAKPGGERPTTPAPEPARPDPQTQGAAKPVLPQAPAEKIAPPIKEPPTKDKQ</sequence>
<comment type="caution">
    <text evidence="2">The sequence shown here is derived from an EMBL/GenBank/DDBJ whole genome shotgun (WGS) entry which is preliminary data.</text>
</comment>
<dbReference type="PROSITE" id="PS51318">
    <property type="entry name" value="TAT"/>
    <property type="match status" value="1"/>
</dbReference>
<gene>
    <name evidence="2" type="ORF">AYJ54_22765</name>
</gene>
<evidence type="ECO:0000313" key="3">
    <source>
        <dbReference type="Proteomes" id="UP000076959"/>
    </source>
</evidence>
<organism evidence="2 3">
    <name type="scientific">Bradyrhizobium centrolobii</name>
    <dbReference type="NCBI Taxonomy" id="1505087"/>
    <lineage>
        <taxon>Bacteria</taxon>
        <taxon>Pseudomonadati</taxon>
        <taxon>Pseudomonadota</taxon>
        <taxon>Alphaproteobacteria</taxon>
        <taxon>Hyphomicrobiales</taxon>
        <taxon>Nitrobacteraceae</taxon>
        <taxon>Bradyrhizobium</taxon>
    </lineage>
</organism>
<evidence type="ECO:0000313" key="2">
    <source>
        <dbReference type="EMBL" id="OAF05329.1"/>
    </source>
</evidence>
<accession>A0A176YGL1</accession>
<dbReference type="RefSeq" id="WP_063704897.1">
    <property type="nucleotide sequence ID" value="NZ_LUUB01000080.1"/>
</dbReference>
<dbReference type="Proteomes" id="UP000076959">
    <property type="component" value="Unassembled WGS sequence"/>
</dbReference>
<protein>
    <submittedName>
        <fullName evidence="2">Uncharacterized protein</fullName>
    </submittedName>
</protein>
<reference evidence="2 3" key="1">
    <citation type="submission" date="2016-03" db="EMBL/GenBank/DDBJ databases">
        <title>Draft Genome Sequence of the Strain BR 10245 (Bradyrhizobium sp.) isolated from nodules of Centrolobium paraense.</title>
        <authorList>
            <person name="Simoes-Araujo J.L.Sr."/>
            <person name="Barauna A.C."/>
            <person name="Silva K."/>
            <person name="Zilli J.E."/>
        </authorList>
    </citation>
    <scope>NUCLEOTIDE SEQUENCE [LARGE SCALE GENOMIC DNA]</scope>
    <source>
        <strain evidence="2 3">BR 10245</strain>
    </source>
</reference>
<keyword evidence="3" id="KW-1185">Reference proteome</keyword>